<sequence>MTALPTRDRGRAHDAGHRSRSSRPWSTRFRYGCGMAATATREAYLETGLTVLADSGYGSLKLAEVCKRLGVTTGSFYHFFKNWSDYTSQLIEHWYTSRTESEMSAARFEPDPQQRIDGLIEYGLALPHGAESAIRTWSAIDPAVRRVQEDADRARYDVVFDAVLELLDDRVIAHRYASWALYLLTGYEQTTLPKDVDALKWAARQITTDLSREVRRHRREQRAMAVEKSRADESRD</sequence>
<feature type="region of interest" description="Disordered" evidence="3">
    <location>
        <begin position="217"/>
        <end position="236"/>
    </location>
</feature>
<protein>
    <submittedName>
        <fullName evidence="5">DNA-binding transcriptional regulator, AcrR family</fullName>
    </submittedName>
</protein>
<accession>A0A1H2KL31</accession>
<dbReference type="Pfam" id="PF00440">
    <property type="entry name" value="TetR_N"/>
    <property type="match status" value="1"/>
</dbReference>
<dbReference type="Gene3D" id="1.10.357.10">
    <property type="entry name" value="Tetracycline Repressor, domain 2"/>
    <property type="match status" value="1"/>
</dbReference>
<feature type="DNA-binding region" description="H-T-H motif" evidence="2">
    <location>
        <begin position="61"/>
        <end position="80"/>
    </location>
</feature>
<dbReference type="AlphaFoldDB" id="A0A1H2KL31"/>
<feature type="region of interest" description="Disordered" evidence="3">
    <location>
        <begin position="1"/>
        <end position="24"/>
    </location>
</feature>
<keyword evidence="1 2" id="KW-0238">DNA-binding</keyword>
<dbReference type="EMBL" id="FNLM01000034">
    <property type="protein sequence ID" value="SDU69138.1"/>
    <property type="molecule type" value="Genomic_DNA"/>
</dbReference>
<evidence type="ECO:0000313" key="5">
    <source>
        <dbReference type="EMBL" id="SDU69138.1"/>
    </source>
</evidence>
<proteinExistence type="predicted"/>
<dbReference type="Proteomes" id="UP000183180">
    <property type="component" value="Unassembled WGS sequence"/>
</dbReference>
<dbReference type="STRING" id="158898.SAMN04488548_1343358"/>
<feature type="compositionally biased region" description="Basic and acidic residues" evidence="3">
    <location>
        <begin position="221"/>
        <end position="236"/>
    </location>
</feature>
<feature type="domain" description="HTH tetR-type" evidence="4">
    <location>
        <begin position="38"/>
        <end position="98"/>
    </location>
</feature>
<organism evidence="5 6">
    <name type="scientific">Gordonia westfalica</name>
    <dbReference type="NCBI Taxonomy" id="158898"/>
    <lineage>
        <taxon>Bacteria</taxon>
        <taxon>Bacillati</taxon>
        <taxon>Actinomycetota</taxon>
        <taxon>Actinomycetes</taxon>
        <taxon>Mycobacteriales</taxon>
        <taxon>Gordoniaceae</taxon>
        <taxon>Gordonia</taxon>
    </lineage>
</organism>
<gene>
    <name evidence="5" type="ORF">SAMN04488548_1343358</name>
</gene>
<reference evidence="5 6" key="1">
    <citation type="submission" date="2016-10" db="EMBL/GenBank/DDBJ databases">
        <authorList>
            <person name="de Groot N.N."/>
        </authorList>
    </citation>
    <scope>NUCLEOTIDE SEQUENCE [LARGE SCALE GENOMIC DNA]</scope>
    <source>
        <strain evidence="5 6">DSM 44215</strain>
    </source>
</reference>
<evidence type="ECO:0000256" key="3">
    <source>
        <dbReference type="SAM" id="MobiDB-lite"/>
    </source>
</evidence>
<dbReference type="PROSITE" id="PS50977">
    <property type="entry name" value="HTH_TETR_2"/>
    <property type="match status" value="1"/>
</dbReference>
<name>A0A1H2KL31_9ACTN</name>
<dbReference type="InterPro" id="IPR001647">
    <property type="entry name" value="HTH_TetR"/>
</dbReference>
<dbReference type="GO" id="GO:0003677">
    <property type="term" value="F:DNA binding"/>
    <property type="evidence" value="ECO:0007669"/>
    <property type="project" value="UniProtKB-UniRule"/>
</dbReference>
<feature type="compositionally biased region" description="Basic and acidic residues" evidence="3">
    <location>
        <begin position="1"/>
        <end position="17"/>
    </location>
</feature>
<dbReference type="InterPro" id="IPR009057">
    <property type="entry name" value="Homeodomain-like_sf"/>
</dbReference>
<evidence type="ECO:0000313" key="6">
    <source>
        <dbReference type="Proteomes" id="UP000183180"/>
    </source>
</evidence>
<evidence type="ECO:0000256" key="2">
    <source>
        <dbReference type="PROSITE-ProRule" id="PRU00335"/>
    </source>
</evidence>
<evidence type="ECO:0000259" key="4">
    <source>
        <dbReference type="PROSITE" id="PS50977"/>
    </source>
</evidence>
<dbReference type="SUPFAM" id="SSF46689">
    <property type="entry name" value="Homeodomain-like"/>
    <property type="match status" value="1"/>
</dbReference>
<evidence type="ECO:0000256" key="1">
    <source>
        <dbReference type="ARBA" id="ARBA00023125"/>
    </source>
</evidence>